<dbReference type="EMBL" id="SMRP01000002">
    <property type="protein sequence ID" value="TDG25327.1"/>
    <property type="molecule type" value="Genomic_DNA"/>
</dbReference>
<proteinExistence type="predicted"/>
<gene>
    <name evidence="1" type="ORF">EYW47_05675</name>
</gene>
<dbReference type="AlphaFoldDB" id="A0A4R5MFC3"/>
<evidence type="ECO:0000313" key="1">
    <source>
        <dbReference type="EMBL" id="TDG25327.1"/>
    </source>
</evidence>
<evidence type="ECO:0000313" key="2">
    <source>
        <dbReference type="Proteomes" id="UP000295722"/>
    </source>
</evidence>
<dbReference type="OrthoDB" id="9109732at2"/>
<protein>
    <submittedName>
        <fullName evidence="1">Uncharacterized protein</fullName>
    </submittedName>
</protein>
<reference evidence="1 2" key="1">
    <citation type="submission" date="2019-03" db="EMBL/GenBank/DDBJ databases">
        <title>Paraburkholderia sp. 4M-K11, isolated from subtropical forest soil.</title>
        <authorList>
            <person name="Gao Z.-H."/>
            <person name="Qiu L.-H."/>
        </authorList>
    </citation>
    <scope>NUCLEOTIDE SEQUENCE [LARGE SCALE GENOMIC DNA]</scope>
    <source>
        <strain evidence="1 2">4M-K11</strain>
    </source>
</reference>
<accession>A0A4R5MFC3</accession>
<keyword evidence="2" id="KW-1185">Reference proteome</keyword>
<dbReference type="Proteomes" id="UP000295722">
    <property type="component" value="Unassembled WGS sequence"/>
</dbReference>
<comment type="caution">
    <text evidence="1">The sequence shown here is derived from an EMBL/GenBank/DDBJ whole genome shotgun (WGS) entry which is preliminary data.</text>
</comment>
<dbReference type="RefSeq" id="WP_133193890.1">
    <property type="nucleotide sequence ID" value="NZ_JBHUCW010000006.1"/>
</dbReference>
<sequence>MDRKKAEHVLIEADEVAELVLEGFDMTIGTAEGRALYDRAFTTYIRSEIGDLPIAELYDALKGSTGPVTSTAQL</sequence>
<name>A0A4R5MFC3_9BURK</name>
<organism evidence="1 2">
    <name type="scientific">Paraburkholderia silviterrae</name>
    <dbReference type="NCBI Taxonomy" id="2528715"/>
    <lineage>
        <taxon>Bacteria</taxon>
        <taxon>Pseudomonadati</taxon>
        <taxon>Pseudomonadota</taxon>
        <taxon>Betaproteobacteria</taxon>
        <taxon>Burkholderiales</taxon>
        <taxon>Burkholderiaceae</taxon>
        <taxon>Paraburkholderia</taxon>
    </lineage>
</organism>